<gene>
    <name evidence="1" type="ORF">DPMN_181891</name>
</gene>
<protein>
    <submittedName>
        <fullName evidence="1">Uncharacterized protein</fullName>
    </submittedName>
</protein>
<reference evidence="1" key="2">
    <citation type="submission" date="2020-11" db="EMBL/GenBank/DDBJ databases">
        <authorList>
            <person name="McCartney M.A."/>
            <person name="Auch B."/>
            <person name="Kono T."/>
            <person name="Mallez S."/>
            <person name="Becker A."/>
            <person name="Gohl D.M."/>
            <person name="Silverstein K.A.T."/>
            <person name="Koren S."/>
            <person name="Bechman K.B."/>
            <person name="Herman A."/>
            <person name="Abrahante J.E."/>
            <person name="Garbe J."/>
        </authorList>
    </citation>
    <scope>NUCLEOTIDE SEQUENCE</scope>
    <source>
        <strain evidence="1">Duluth1</strain>
        <tissue evidence="1">Whole animal</tissue>
    </source>
</reference>
<dbReference type="AlphaFoldDB" id="A0A9D4DDQ0"/>
<comment type="caution">
    <text evidence="1">The sequence shown here is derived from an EMBL/GenBank/DDBJ whole genome shotgun (WGS) entry which is preliminary data.</text>
</comment>
<dbReference type="EMBL" id="JAIWYP010000010">
    <property type="protein sequence ID" value="KAH3747464.1"/>
    <property type="molecule type" value="Genomic_DNA"/>
</dbReference>
<dbReference type="Proteomes" id="UP000828390">
    <property type="component" value="Unassembled WGS sequence"/>
</dbReference>
<sequence length="87" mass="9804">MQGSKRIVWLSQEGREQWDSELTSVEDGGLMHPRTSREWPYGGTPGAAVLSTLNALGKPFRESRRRLLTVEVAIKAAQRVRIRESVL</sequence>
<evidence type="ECO:0000313" key="2">
    <source>
        <dbReference type="Proteomes" id="UP000828390"/>
    </source>
</evidence>
<organism evidence="1 2">
    <name type="scientific">Dreissena polymorpha</name>
    <name type="common">Zebra mussel</name>
    <name type="synonym">Mytilus polymorpha</name>
    <dbReference type="NCBI Taxonomy" id="45954"/>
    <lineage>
        <taxon>Eukaryota</taxon>
        <taxon>Metazoa</taxon>
        <taxon>Spiralia</taxon>
        <taxon>Lophotrochozoa</taxon>
        <taxon>Mollusca</taxon>
        <taxon>Bivalvia</taxon>
        <taxon>Autobranchia</taxon>
        <taxon>Heteroconchia</taxon>
        <taxon>Euheterodonta</taxon>
        <taxon>Imparidentia</taxon>
        <taxon>Neoheterodontei</taxon>
        <taxon>Myida</taxon>
        <taxon>Dreissenoidea</taxon>
        <taxon>Dreissenidae</taxon>
        <taxon>Dreissena</taxon>
    </lineage>
</organism>
<proteinExistence type="predicted"/>
<accession>A0A9D4DDQ0</accession>
<evidence type="ECO:0000313" key="1">
    <source>
        <dbReference type="EMBL" id="KAH3747464.1"/>
    </source>
</evidence>
<reference evidence="1" key="1">
    <citation type="journal article" date="2019" name="bioRxiv">
        <title>The Genome of the Zebra Mussel, Dreissena polymorpha: A Resource for Invasive Species Research.</title>
        <authorList>
            <person name="McCartney M.A."/>
            <person name="Auch B."/>
            <person name="Kono T."/>
            <person name="Mallez S."/>
            <person name="Zhang Y."/>
            <person name="Obille A."/>
            <person name="Becker A."/>
            <person name="Abrahante J.E."/>
            <person name="Garbe J."/>
            <person name="Badalamenti J.P."/>
            <person name="Herman A."/>
            <person name="Mangelson H."/>
            <person name="Liachko I."/>
            <person name="Sullivan S."/>
            <person name="Sone E.D."/>
            <person name="Koren S."/>
            <person name="Silverstein K.A.T."/>
            <person name="Beckman K.B."/>
            <person name="Gohl D.M."/>
        </authorList>
    </citation>
    <scope>NUCLEOTIDE SEQUENCE</scope>
    <source>
        <strain evidence="1">Duluth1</strain>
        <tissue evidence="1">Whole animal</tissue>
    </source>
</reference>
<name>A0A9D4DDQ0_DREPO</name>
<keyword evidence="2" id="KW-1185">Reference proteome</keyword>